<organism evidence="2">
    <name type="scientific">Zea mays</name>
    <name type="common">Maize</name>
    <dbReference type="NCBI Taxonomy" id="4577"/>
    <lineage>
        <taxon>Eukaryota</taxon>
        <taxon>Viridiplantae</taxon>
        <taxon>Streptophyta</taxon>
        <taxon>Embryophyta</taxon>
        <taxon>Tracheophyta</taxon>
        <taxon>Spermatophyta</taxon>
        <taxon>Magnoliopsida</taxon>
        <taxon>Liliopsida</taxon>
        <taxon>Poales</taxon>
        <taxon>Poaceae</taxon>
        <taxon>PACMAD clade</taxon>
        <taxon>Panicoideae</taxon>
        <taxon>Andropogonodae</taxon>
        <taxon>Andropogoneae</taxon>
        <taxon>Tripsacinae</taxon>
        <taxon>Zea</taxon>
    </lineage>
</organism>
<evidence type="ECO:0000256" key="1">
    <source>
        <dbReference type="SAM" id="MobiDB-lite"/>
    </source>
</evidence>
<name>C0PGD7_MAIZE</name>
<reference evidence="2" key="2">
    <citation type="submission" date="2012-06" db="EMBL/GenBank/DDBJ databases">
        <authorList>
            <person name="Yu Y."/>
            <person name="Currie J."/>
            <person name="Lomeli R."/>
            <person name="Angelova A."/>
            <person name="Collura K."/>
            <person name="Wissotski M."/>
            <person name="Campos D."/>
            <person name="Kudrna D."/>
            <person name="Golser W."/>
            <person name="Ashely E."/>
            <person name="Descour A."/>
            <person name="Fernandes J."/>
            <person name="Soderlund C."/>
            <person name="Walbot V."/>
        </authorList>
    </citation>
    <scope>NUCLEOTIDE SEQUENCE</scope>
    <source>
        <strain evidence="2">B73</strain>
    </source>
</reference>
<dbReference type="EMBL" id="BT085301">
    <property type="protein sequence ID" value="ACR35654.1"/>
    <property type="molecule type" value="mRNA"/>
</dbReference>
<accession>C0PGD7</accession>
<dbReference type="AlphaFoldDB" id="C0PGD7"/>
<proteinExistence type="evidence at transcript level"/>
<evidence type="ECO:0000313" key="2">
    <source>
        <dbReference type="EMBL" id="ACN34253.1"/>
    </source>
</evidence>
<dbReference type="EMBL" id="BT085353">
    <property type="protein sequence ID" value="ACR35706.1"/>
    <property type="molecule type" value="mRNA"/>
</dbReference>
<sequence length="209" mass="21360">MVTSRGLELAELVLEHVLGAGSEEVVQGGGAVEGEAGVGGSGGGGGGCEGDGDGADGVGVHAGEDVVEGAEARGELGGLGAEDGVLGVHGEEALRGEAERGGHVRVLAAQVRRLRGQLVEVALLAHPRPPRGLAVGQHPLRAALLHERAQLLLRARRGGQGRRCRREGARAPAPAGGSHSCKRQKRQSSSLLLDPWLAYLLEAHTTTPH</sequence>
<feature type="compositionally biased region" description="Gly residues" evidence="1">
    <location>
        <begin position="31"/>
        <end position="49"/>
    </location>
</feature>
<reference evidence="2" key="1">
    <citation type="journal article" date="2009" name="PLoS Genet.">
        <title>Sequencing, mapping, and analysis of 27,455 maize full-length cDNAs.</title>
        <authorList>
            <person name="Soderlund C."/>
            <person name="Descour A."/>
            <person name="Kudrna D."/>
            <person name="Bomhoff M."/>
            <person name="Boyd L."/>
            <person name="Currie J."/>
            <person name="Angelova A."/>
            <person name="Collura K."/>
            <person name="Wissotski M."/>
            <person name="Ashley E."/>
            <person name="Morrow D."/>
            <person name="Fernandes J."/>
            <person name="Walbot V."/>
            <person name="Yu Y."/>
        </authorList>
    </citation>
    <scope>NUCLEOTIDE SEQUENCE</scope>
    <source>
        <strain evidence="2">B73</strain>
    </source>
</reference>
<feature type="region of interest" description="Disordered" evidence="1">
    <location>
        <begin position="156"/>
        <end position="185"/>
    </location>
</feature>
<dbReference type="HOGENOM" id="CLU_1317148_0_0_1"/>
<feature type="compositionally biased region" description="Basic residues" evidence="1">
    <location>
        <begin position="156"/>
        <end position="165"/>
    </location>
</feature>
<protein>
    <submittedName>
        <fullName evidence="2">Uncharacterized protein</fullName>
    </submittedName>
</protein>
<dbReference type="EMBL" id="BT067356">
    <property type="protein sequence ID" value="ACN34253.1"/>
    <property type="molecule type" value="mRNA"/>
</dbReference>
<feature type="region of interest" description="Disordered" evidence="1">
    <location>
        <begin position="31"/>
        <end position="60"/>
    </location>
</feature>